<dbReference type="PANTHER" id="PTHR45784">
    <property type="entry name" value="C-TYPE LECTIN DOMAIN FAMILY 20 MEMBER A-RELATED"/>
    <property type="match status" value="1"/>
</dbReference>
<evidence type="ECO:0000313" key="4">
    <source>
        <dbReference type="EMBL" id="CAB1416767.1"/>
    </source>
</evidence>
<feature type="domain" description="C-type lectin" evidence="3">
    <location>
        <begin position="28"/>
        <end position="141"/>
    </location>
</feature>
<feature type="region of interest" description="Disordered" evidence="2">
    <location>
        <begin position="301"/>
        <end position="370"/>
    </location>
</feature>
<evidence type="ECO:0000256" key="1">
    <source>
        <dbReference type="ARBA" id="ARBA00023157"/>
    </source>
</evidence>
<dbReference type="AlphaFoldDB" id="A0A9N7TPQ7"/>
<dbReference type="InterPro" id="IPR016187">
    <property type="entry name" value="CTDL_fold"/>
</dbReference>
<feature type="region of interest" description="Disordered" evidence="2">
    <location>
        <begin position="257"/>
        <end position="287"/>
    </location>
</feature>
<dbReference type="InterPro" id="IPR016186">
    <property type="entry name" value="C-type_lectin-like/link_sf"/>
</dbReference>
<comment type="caution">
    <text evidence="4">The sequence shown here is derived from an EMBL/GenBank/DDBJ whole genome shotgun (WGS) entry which is preliminary data.</text>
</comment>
<dbReference type="PROSITE" id="PS50041">
    <property type="entry name" value="C_TYPE_LECTIN_2"/>
    <property type="match status" value="3"/>
</dbReference>
<sequence length="490" mass="54913">MTENRSILAKRSPIFYLLLLTGFSSFTVGSSDFHFINDGKTYEEAKSYCRATYNDLATVHNLADMKSLTTLVSTAAVRAWIGLEARAVRTWHWSWPDHEVDFLNWRAGEPLKNNEDACAALDQAGKWFESDCRTRKSFLCRGSNESSPPIFIATTKSWRNAQTHCRSLSSDLVNILSEKQNEEAHNVATSQIVWIGLFKDPWGWSDGSNSSFRYWKPTQPNYRRHQDCTAAIFKDEGLWNDLRCRRTLKFICQGSRKLSPTTTSPTTTQTTTTTSQLPTHATTLPNTSPQEVMATFTSTAPTIQPNTTNLTTEGETTATDTKTANTTDVVHSTSSPEVNSTTREQVTTTTQSTTQLSTTTSTGNNQSVPPGNLILIQQNMTWIDAMTYCREHHNDLVHVTTREIQEEVAEKAKNATSPHVWLGLRFTCKLNFWFWTRSTSACYQNWAPGQGPERTYDCGVTGAAEATGRQQWVGLPETDRLNFICSTCAS</sequence>
<dbReference type="CDD" id="cd00037">
    <property type="entry name" value="CLECT"/>
    <property type="match status" value="2"/>
</dbReference>
<evidence type="ECO:0000256" key="2">
    <source>
        <dbReference type="SAM" id="MobiDB-lite"/>
    </source>
</evidence>
<feature type="compositionally biased region" description="Polar residues" evidence="2">
    <location>
        <begin position="329"/>
        <end position="339"/>
    </location>
</feature>
<dbReference type="InterPro" id="IPR001304">
    <property type="entry name" value="C-type_lectin-like"/>
</dbReference>
<dbReference type="PROSITE" id="PS00615">
    <property type="entry name" value="C_TYPE_LECTIN_1"/>
    <property type="match status" value="1"/>
</dbReference>
<feature type="compositionally biased region" description="Low complexity" evidence="2">
    <location>
        <begin position="258"/>
        <end position="284"/>
    </location>
</feature>
<dbReference type="InterPro" id="IPR018378">
    <property type="entry name" value="C-type_lectin_CS"/>
</dbReference>
<dbReference type="SMART" id="SM00034">
    <property type="entry name" value="CLECT"/>
    <property type="match status" value="3"/>
</dbReference>
<name>A0A9N7TPQ7_PLEPL</name>
<keyword evidence="5" id="KW-1185">Reference proteome</keyword>
<dbReference type="SUPFAM" id="SSF56436">
    <property type="entry name" value="C-type lectin-like"/>
    <property type="match status" value="3"/>
</dbReference>
<dbReference type="EMBL" id="CADEAL010000225">
    <property type="protein sequence ID" value="CAB1416767.1"/>
    <property type="molecule type" value="Genomic_DNA"/>
</dbReference>
<feature type="domain" description="C-type lectin" evidence="3">
    <location>
        <begin position="151"/>
        <end position="253"/>
    </location>
</feature>
<dbReference type="PANTHER" id="PTHR45784:SF3">
    <property type="entry name" value="C-TYPE LECTIN DOMAIN FAMILY 4 MEMBER K-LIKE-RELATED"/>
    <property type="match status" value="1"/>
</dbReference>
<keyword evidence="1" id="KW-1015">Disulfide bond</keyword>
<dbReference type="Pfam" id="PF00059">
    <property type="entry name" value="Lectin_C"/>
    <property type="match status" value="3"/>
</dbReference>
<feature type="compositionally biased region" description="Low complexity" evidence="2">
    <location>
        <begin position="307"/>
        <end position="328"/>
    </location>
</feature>
<feature type="compositionally biased region" description="Low complexity" evidence="2">
    <location>
        <begin position="340"/>
        <end position="362"/>
    </location>
</feature>
<organism evidence="4 5">
    <name type="scientific">Pleuronectes platessa</name>
    <name type="common">European plaice</name>
    <dbReference type="NCBI Taxonomy" id="8262"/>
    <lineage>
        <taxon>Eukaryota</taxon>
        <taxon>Metazoa</taxon>
        <taxon>Chordata</taxon>
        <taxon>Craniata</taxon>
        <taxon>Vertebrata</taxon>
        <taxon>Euteleostomi</taxon>
        <taxon>Actinopterygii</taxon>
        <taxon>Neopterygii</taxon>
        <taxon>Teleostei</taxon>
        <taxon>Neoteleostei</taxon>
        <taxon>Acanthomorphata</taxon>
        <taxon>Carangaria</taxon>
        <taxon>Pleuronectiformes</taxon>
        <taxon>Pleuronectoidei</taxon>
        <taxon>Pleuronectidae</taxon>
        <taxon>Pleuronectes</taxon>
    </lineage>
</organism>
<dbReference type="Proteomes" id="UP001153269">
    <property type="component" value="Unassembled WGS sequence"/>
</dbReference>
<protein>
    <recommendedName>
        <fullName evidence="3">C-type lectin domain-containing protein</fullName>
    </recommendedName>
</protein>
<evidence type="ECO:0000259" key="3">
    <source>
        <dbReference type="PROSITE" id="PS50041"/>
    </source>
</evidence>
<accession>A0A9N7TPQ7</accession>
<gene>
    <name evidence="4" type="ORF">PLEPLA_LOCUS4558</name>
</gene>
<dbReference type="Gene3D" id="3.10.100.10">
    <property type="entry name" value="Mannose-Binding Protein A, subunit A"/>
    <property type="match status" value="3"/>
</dbReference>
<proteinExistence type="predicted"/>
<feature type="domain" description="C-type lectin" evidence="3">
    <location>
        <begin position="377"/>
        <end position="486"/>
    </location>
</feature>
<evidence type="ECO:0000313" key="5">
    <source>
        <dbReference type="Proteomes" id="UP001153269"/>
    </source>
</evidence>
<reference evidence="4" key="1">
    <citation type="submission" date="2020-03" db="EMBL/GenBank/DDBJ databases">
        <authorList>
            <person name="Weist P."/>
        </authorList>
    </citation>
    <scope>NUCLEOTIDE SEQUENCE</scope>
</reference>